<dbReference type="Proteomes" id="UP000054565">
    <property type="component" value="Unassembled WGS sequence"/>
</dbReference>
<name>A0A0J6XWP4_COCIT</name>
<evidence type="ECO:0000313" key="2">
    <source>
        <dbReference type="Proteomes" id="UP000054565"/>
    </source>
</evidence>
<accession>A0A0J6XWP4</accession>
<proteinExistence type="predicted"/>
<protein>
    <submittedName>
        <fullName evidence="1">Uncharacterized protein</fullName>
    </submittedName>
</protein>
<gene>
    <name evidence="1" type="ORF">CIRG_00743</name>
</gene>
<dbReference type="AlphaFoldDB" id="A0A0J6XWP4"/>
<sequence length="110" mass="12096">MKNNDLSNFTERKAGRACRRNADGGGWLRYSKVPKRNPNGRWYAGTTVASAILGRQNTIEFRDASKESVMGVEMTQRQNGLIPALVLFSGLPRSLFSAVPKISPWNGGTP</sequence>
<organism evidence="1 2">
    <name type="scientific">Coccidioides immitis RMSCC 2394</name>
    <dbReference type="NCBI Taxonomy" id="404692"/>
    <lineage>
        <taxon>Eukaryota</taxon>
        <taxon>Fungi</taxon>
        <taxon>Dikarya</taxon>
        <taxon>Ascomycota</taxon>
        <taxon>Pezizomycotina</taxon>
        <taxon>Eurotiomycetes</taxon>
        <taxon>Eurotiomycetidae</taxon>
        <taxon>Onygenales</taxon>
        <taxon>Onygenaceae</taxon>
        <taxon>Coccidioides</taxon>
    </lineage>
</organism>
<reference evidence="2" key="1">
    <citation type="journal article" date="2010" name="Genome Res.">
        <title>Population genomic sequencing of Coccidioides fungi reveals recent hybridization and transposon control.</title>
        <authorList>
            <person name="Neafsey D.E."/>
            <person name="Barker B.M."/>
            <person name="Sharpton T.J."/>
            <person name="Stajich J.E."/>
            <person name="Park D.J."/>
            <person name="Whiston E."/>
            <person name="Hung C.-Y."/>
            <person name="McMahan C."/>
            <person name="White J."/>
            <person name="Sykes S."/>
            <person name="Heiman D."/>
            <person name="Young S."/>
            <person name="Zeng Q."/>
            <person name="Abouelleil A."/>
            <person name="Aftuck L."/>
            <person name="Bessette D."/>
            <person name="Brown A."/>
            <person name="FitzGerald M."/>
            <person name="Lui A."/>
            <person name="Macdonald J.P."/>
            <person name="Priest M."/>
            <person name="Orbach M.J."/>
            <person name="Galgiani J.N."/>
            <person name="Kirkland T.N."/>
            <person name="Cole G.T."/>
            <person name="Birren B.W."/>
            <person name="Henn M.R."/>
            <person name="Taylor J.W."/>
            <person name="Rounsley S.D."/>
        </authorList>
    </citation>
    <scope>NUCLEOTIDE SEQUENCE [LARGE SCALE GENOMIC DNA]</scope>
    <source>
        <strain evidence="2">RMSCC 2394</strain>
    </source>
</reference>
<evidence type="ECO:0000313" key="1">
    <source>
        <dbReference type="EMBL" id="KMP00601.1"/>
    </source>
</evidence>
<dbReference type="EMBL" id="DS028093">
    <property type="protein sequence ID" value="KMP00601.1"/>
    <property type="molecule type" value="Genomic_DNA"/>
</dbReference>